<gene>
    <name evidence="1" type="ORF">A3860_07650</name>
</gene>
<dbReference type="OrthoDB" id="671545at2"/>
<reference evidence="1 2" key="1">
    <citation type="submission" date="2016-03" db="EMBL/GenBank/DDBJ databases">
        <title>Niastella vici sp. nov., isolated from farmland soil.</title>
        <authorList>
            <person name="Chen L."/>
            <person name="Wang D."/>
            <person name="Yang S."/>
            <person name="Wang G."/>
        </authorList>
    </citation>
    <scope>NUCLEOTIDE SEQUENCE [LARGE SCALE GENOMIC DNA]</scope>
    <source>
        <strain evidence="1 2">DJ57</strain>
    </source>
</reference>
<dbReference type="EMBL" id="LVYD01000102">
    <property type="protein sequence ID" value="OQP58190.1"/>
    <property type="molecule type" value="Genomic_DNA"/>
</dbReference>
<proteinExistence type="predicted"/>
<organism evidence="1 2">
    <name type="scientific">Niastella vici</name>
    <dbReference type="NCBI Taxonomy" id="1703345"/>
    <lineage>
        <taxon>Bacteria</taxon>
        <taxon>Pseudomonadati</taxon>
        <taxon>Bacteroidota</taxon>
        <taxon>Chitinophagia</taxon>
        <taxon>Chitinophagales</taxon>
        <taxon>Chitinophagaceae</taxon>
        <taxon>Niastella</taxon>
    </lineage>
</organism>
<dbReference type="STRING" id="1703345.A3860_07650"/>
<keyword evidence="2" id="KW-1185">Reference proteome</keyword>
<name>A0A1V9FIM6_9BACT</name>
<accession>A0A1V9FIM6</accession>
<evidence type="ECO:0008006" key="3">
    <source>
        <dbReference type="Google" id="ProtNLM"/>
    </source>
</evidence>
<comment type="caution">
    <text evidence="1">The sequence shown here is derived from an EMBL/GenBank/DDBJ whole genome shotgun (WGS) entry which is preliminary data.</text>
</comment>
<evidence type="ECO:0000313" key="1">
    <source>
        <dbReference type="EMBL" id="OQP58190.1"/>
    </source>
</evidence>
<sequence>MKIFSILLALTICLACNEAGKKQKSIELITEASRQTNIFNNLIAVTNNTIPEARRSDSLAFLILPVQASCPACRKKTIDSIIEHRGDLPDRRFVVISANGGRKTIGAYFKEENSELPIIENKLFLDSMNRAFKYDLYSDKPTIYYTFNQKAYKKISSIPITVKQDLHSFFTN</sequence>
<dbReference type="Proteomes" id="UP000192796">
    <property type="component" value="Unassembled WGS sequence"/>
</dbReference>
<evidence type="ECO:0000313" key="2">
    <source>
        <dbReference type="Proteomes" id="UP000192796"/>
    </source>
</evidence>
<dbReference type="RefSeq" id="WP_081155337.1">
    <property type="nucleotide sequence ID" value="NZ_LVYD01000102.1"/>
</dbReference>
<protein>
    <recommendedName>
        <fullName evidence="3">Alkyl hydroperoxide reductase subunit C/ Thiol specific antioxidant domain-containing protein</fullName>
    </recommendedName>
</protein>
<dbReference type="AlphaFoldDB" id="A0A1V9FIM6"/>